<protein>
    <submittedName>
        <fullName evidence="7">Cell cycle protein</fullName>
    </submittedName>
</protein>
<feature type="transmembrane region" description="Helical" evidence="6">
    <location>
        <begin position="128"/>
        <end position="145"/>
    </location>
</feature>
<dbReference type="GO" id="GO:0051301">
    <property type="term" value="P:cell division"/>
    <property type="evidence" value="ECO:0007669"/>
    <property type="project" value="InterPro"/>
</dbReference>
<dbReference type="InParanoid" id="F8A962"/>
<name>F8A962_THEID</name>
<evidence type="ECO:0000313" key="7">
    <source>
        <dbReference type="EMBL" id="AEH45195.1"/>
    </source>
</evidence>
<dbReference type="EMBL" id="CP002683">
    <property type="protein sequence ID" value="AEH45195.1"/>
    <property type="molecule type" value="Genomic_DNA"/>
</dbReference>
<dbReference type="Pfam" id="PF01098">
    <property type="entry name" value="FTSW_RODA_SPOVE"/>
    <property type="match status" value="1"/>
</dbReference>
<reference evidence="8" key="1">
    <citation type="submission" date="2011-04" db="EMBL/GenBank/DDBJ databases">
        <title>The complete genome of Thermodesulfatator indicus DSM 15286.</title>
        <authorList>
            <person name="Lucas S."/>
            <person name="Copeland A."/>
            <person name="Lapidus A."/>
            <person name="Bruce D."/>
            <person name="Goodwin L."/>
            <person name="Pitluck S."/>
            <person name="Peters L."/>
            <person name="Kyrpides N."/>
            <person name="Mavromatis K."/>
            <person name="Pagani I."/>
            <person name="Ivanova N."/>
            <person name="Saunders L."/>
            <person name="Detter J.C."/>
            <person name="Tapia R."/>
            <person name="Han C."/>
            <person name="Land M."/>
            <person name="Hauser L."/>
            <person name="Markowitz V."/>
            <person name="Cheng J.-F."/>
            <person name="Hugenholtz P."/>
            <person name="Woyke T."/>
            <person name="Wu D."/>
            <person name="Spring S."/>
            <person name="Schroeder M."/>
            <person name="Brambilla E."/>
            <person name="Klenk H.-P."/>
            <person name="Eisen J.A."/>
        </authorList>
    </citation>
    <scope>NUCLEOTIDE SEQUENCE [LARGE SCALE GENOMIC DNA]</scope>
    <source>
        <strain evidence="8">DSM 15286 / JCM 11887 / CIR29812</strain>
    </source>
</reference>
<evidence type="ECO:0000256" key="1">
    <source>
        <dbReference type="ARBA" id="ARBA00004141"/>
    </source>
</evidence>
<keyword evidence="2 6" id="KW-0812">Transmembrane</keyword>
<proteinExistence type="predicted"/>
<gene>
    <name evidence="7" type="ordered locus">Thein_1328</name>
</gene>
<evidence type="ECO:0000256" key="2">
    <source>
        <dbReference type="ARBA" id="ARBA00022692"/>
    </source>
</evidence>
<feature type="transmembrane region" description="Helical" evidence="6">
    <location>
        <begin position="329"/>
        <end position="350"/>
    </location>
</feature>
<dbReference type="PANTHER" id="PTHR30474">
    <property type="entry name" value="CELL CYCLE PROTEIN"/>
    <property type="match status" value="1"/>
</dbReference>
<dbReference type="eggNOG" id="COG0772">
    <property type="taxonomic scope" value="Bacteria"/>
</dbReference>
<reference evidence="7 8" key="2">
    <citation type="journal article" date="2012" name="Stand. Genomic Sci.">
        <title>Complete genome sequence of the thermophilic sulfate-reducing ocean bacterium Thermodesulfatator indicus type strain (CIR29812(T)).</title>
        <authorList>
            <person name="Anderson I."/>
            <person name="Saunders E."/>
            <person name="Lapidus A."/>
            <person name="Nolan M."/>
            <person name="Lucas S."/>
            <person name="Tice H."/>
            <person name="Del Rio T.G."/>
            <person name="Cheng J.F."/>
            <person name="Han C."/>
            <person name="Tapia R."/>
            <person name="Goodwin L.A."/>
            <person name="Pitluck S."/>
            <person name="Liolios K."/>
            <person name="Mavromatis K."/>
            <person name="Pagani I."/>
            <person name="Ivanova N."/>
            <person name="Mikhailova N."/>
            <person name="Pati A."/>
            <person name="Chen A."/>
            <person name="Palaniappan K."/>
            <person name="Land M."/>
            <person name="Hauser L."/>
            <person name="Jeffries C.D."/>
            <person name="Chang Y.J."/>
            <person name="Brambilla E.M."/>
            <person name="Rohde M."/>
            <person name="Spring S."/>
            <person name="Goker M."/>
            <person name="Detter J.C."/>
            <person name="Woyke T."/>
            <person name="Bristow J."/>
            <person name="Eisen J.A."/>
            <person name="Markowitz V."/>
            <person name="Hugenholtz P."/>
            <person name="Kyrpides N.C."/>
            <person name="Klenk H.P."/>
        </authorList>
    </citation>
    <scope>NUCLEOTIDE SEQUENCE [LARGE SCALE GENOMIC DNA]</scope>
    <source>
        <strain evidence="8">DSM 15286 / JCM 11887 / CIR29812</strain>
    </source>
</reference>
<keyword evidence="8" id="KW-1185">Reference proteome</keyword>
<evidence type="ECO:0000256" key="4">
    <source>
        <dbReference type="ARBA" id="ARBA00022989"/>
    </source>
</evidence>
<organism evidence="7 8">
    <name type="scientific">Thermodesulfatator indicus (strain DSM 15286 / JCM 11887 / CIR29812)</name>
    <dbReference type="NCBI Taxonomy" id="667014"/>
    <lineage>
        <taxon>Bacteria</taxon>
        <taxon>Pseudomonadati</taxon>
        <taxon>Thermodesulfobacteriota</taxon>
        <taxon>Thermodesulfobacteria</taxon>
        <taxon>Thermodesulfobacteriales</taxon>
        <taxon>Thermodesulfatatoraceae</taxon>
        <taxon>Thermodesulfatator</taxon>
    </lineage>
</organism>
<dbReference type="STRING" id="667014.Thein_1328"/>
<feature type="transmembrane region" description="Helical" evidence="6">
    <location>
        <begin position="66"/>
        <end position="84"/>
    </location>
</feature>
<dbReference type="AlphaFoldDB" id="F8A962"/>
<dbReference type="GO" id="GO:0032153">
    <property type="term" value="C:cell division site"/>
    <property type="evidence" value="ECO:0007669"/>
    <property type="project" value="TreeGrafter"/>
</dbReference>
<evidence type="ECO:0000313" key="8">
    <source>
        <dbReference type="Proteomes" id="UP000006793"/>
    </source>
</evidence>
<comment type="subcellular location">
    <subcellularLocation>
        <location evidence="1">Membrane</location>
        <topology evidence="1">Multi-pass membrane protein</topology>
    </subcellularLocation>
</comment>
<feature type="transmembrane region" description="Helical" evidence="6">
    <location>
        <begin position="151"/>
        <end position="167"/>
    </location>
</feature>
<dbReference type="GO" id="GO:0015648">
    <property type="term" value="F:lipid-linked peptidoglycan transporter activity"/>
    <property type="evidence" value="ECO:0007669"/>
    <property type="project" value="TreeGrafter"/>
</dbReference>
<dbReference type="GO" id="GO:0008360">
    <property type="term" value="P:regulation of cell shape"/>
    <property type="evidence" value="ECO:0007669"/>
    <property type="project" value="UniProtKB-KW"/>
</dbReference>
<keyword evidence="4 6" id="KW-1133">Transmembrane helix</keyword>
<keyword evidence="5 6" id="KW-0472">Membrane</keyword>
<dbReference type="KEGG" id="tid:Thein_1328"/>
<feature type="transmembrane region" description="Helical" evidence="6">
    <location>
        <begin position="296"/>
        <end position="323"/>
    </location>
</feature>
<dbReference type="HOGENOM" id="CLU_029243_2_1_0"/>
<dbReference type="PaxDb" id="667014-Thein_1328"/>
<keyword evidence="3" id="KW-0133">Cell shape</keyword>
<feature type="transmembrane region" description="Helical" evidence="6">
    <location>
        <begin position="41"/>
        <end position="59"/>
    </location>
</feature>
<dbReference type="InterPro" id="IPR001182">
    <property type="entry name" value="FtsW/RodA"/>
</dbReference>
<feature type="transmembrane region" description="Helical" evidence="6">
    <location>
        <begin position="172"/>
        <end position="191"/>
    </location>
</feature>
<dbReference type="RefSeq" id="WP_013907937.1">
    <property type="nucleotide sequence ID" value="NC_015681.1"/>
</dbReference>
<dbReference type="FunCoup" id="F8A962">
    <property type="interactions" value="266"/>
</dbReference>
<evidence type="ECO:0000256" key="3">
    <source>
        <dbReference type="ARBA" id="ARBA00022960"/>
    </source>
</evidence>
<accession>F8A962</accession>
<dbReference type="PANTHER" id="PTHR30474:SF1">
    <property type="entry name" value="PEPTIDOGLYCAN GLYCOSYLTRANSFERASE MRDB"/>
    <property type="match status" value="1"/>
</dbReference>
<sequence length="358" mass="39519">MKNQAFKGLYWPLILTTLFLVEAGVLNQASASSGIMFKKQLLWFSLGWIILFGLALSDYQKILSEKIILAFYIVVAGLLLFLAFHHHQRWLKLKFFSLQPSEFAKLALIFISASILHKYDKLNLDLKTFGWLTFFACPLILLVAVGDLDQGLILSSIYISFVLVAGVPKRLLIFGAALAIALGIIVGPHLWNLLKPYQRARVEAFINPEAFALSRGYQVIQALIAVGSGGIKGLGFKEGLSSRLNYLPEKHTDLAFAVWAEEWGFIGASLVVIAFGILVCQVLKIATQVRDSFGKYLCYGIGIMFFLEALINIGGIIHILPIASVPLPFLSYGGSSILVNMAALGIVLSASRKRYSFR</sequence>
<dbReference type="Proteomes" id="UP000006793">
    <property type="component" value="Chromosome"/>
</dbReference>
<dbReference type="PATRIC" id="fig|667014.3.peg.1366"/>
<feature type="transmembrane region" description="Helical" evidence="6">
    <location>
        <begin position="263"/>
        <end position="284"/>
    </location>
</feature>
<dbReference type="GO" id="GO:0005886">
    <property type="term" value="C:plasma membrane"/>
    <property type="evidence" value="ECO:0007669"/>
    <property type="project" value="TreeGrafter"/>
</dbReference>
<evidence type="ECO:0000256" key="5">
    <source>
        <dbReference type="ARBA" id="ARBA00023136"/>
    </source>
</evidence>
<evidence type="ECO:0000256" key="6">
    <source>
        <dbReference type="SAM" id="Phobius"/>
    </source>
</evidence>